<gene>
    <name evidence="2" type="ORF">LCGC14_1636200</name>
</gene>
<keyword evidence="1" id="KW-0472">Membrane</keyword>
<keyword evidence="1" id="KW-0812">Transmembrane</keyword>
<proteinExistence type="predicted"/>
<reference evidence="2" key="1">
    <citation type="journal article" date="2015" name="Nature">
        <title>Complex archaea that bridge the gap between prokaryotes and eukaryotes.</title>
        <authorList>
            <person name="Spang A."/>
            <person name="Saw J.H."/>
            <person name="Jorgensen S.L."/>
            <person name="Zaremba-Niedzwiedzka K."/>
            <person name="Martijn J."/>
            <person name="Lind A.E."/>
            <person name="van Eijk R."/>
            <person name="Schleper C."/>
            <person name="Guy L."/>
            <person name="Ettema T.J."/>
        </authorList>
    </citation>
    <scope>NUCLEOTIDE SEQUENCE</scope>
</reference>
<evidence type="ECO:0000313" key="2">
    <source>
        <dbReference type="EMBL" id="KKM21360.1"/>
    </source>
</evidence>
<dbReference type="EMBL" id="LAZR01013568">
    <property type="protein sequence ID" value="KKM21360.1"/>
    <property type="molecule type" value="Genomic_DNA"/>
</dbReference>
<name>A0A0F9L0L4_9ZZZZ</name>
<keyword evidence="1" id="KW-1133">Transmembrane helix</keyword>
<organism evidence="2">
    <name type="scientific">marine sediment metagenome</name>
    <dbReference type="NCBI Taxonomy" id="412755"/>
    <lineage>
        <taxon>unclassified sequences</taxon>
        <taxon>metagenomes</taxon>
        <taxon>ecological metagenomes</taxon>
    </lineage>
</organism>
<dbReference type="AlphaFoldDB" id="A0A0F9L0L4"/>
<sequence>MNPQPPALPPDFWIMCAAVFGIALLAMIVHSITDSWKRK</sequence>
<protein>
    <submittedName>
        <fullName evidence="2">Uncharacterized protein</fullName>
    </submittedName>
</protein>
<feature type="transmembrane region" description="Helical" evidence="1">
    <location>
        <begin position="12"/>
        <end position="33"/>
    </location>
</feature>
<accession>A0A0F9L0L4</accession>
<comment type="caution">
    <text evidence="2">The sequence shown here is derived from an EMBL/GenBank/DDBJ whole genome shotgun (WGS) entry which is preliminary data.</text>
</comment>
<evidence type="ECO:0000256" key="1">
    <source>
        <dbReference type="SAM" id="Phobius"/>
    </source>
</evidence>